<dbReference type="Gene3D" id="1.20.1250.20">
    <property type="entry name" value="MFS general substrate transporter like domains"/>
    <property type="match status" value="1"/>
</dbReference>
<protein>
    <recommendedName>
        <fullName evidence="11">Major facilitator superfamily (MFS) profile domain-containing protein</fullName>
    </recommendedName>
</protein>
<evidence type="ECO:0000256" key="8">
    <source>
        <dbReference type="SAM" id="Phobius"/>
    </source>
</evidence>
<feature type="transmembrane region" description="Helical" evidence="8">
    <location>
        <begin position="250"/>
        <end position="272"/>
    </location>
</feature>
<keyword evidence="5 8" id="KW-1133">Transmembrane helix</keyword>
<evidence type="ECO:0000256" key="4">
    <source>
        <dbReference type="ARBA" id="ARBA00022692"/>
    </source>
</evidence>
<accession>A0A397GTS0</accession>
<comment type="similarity">
    <text evidence="2">Belongs to the major facilitator superfamily. Monocarboxylate porter (TC 2.A.1.13) family.</text>
</comment>
<dbReference type="Proteomes" id="UP000215305">
    <property type="component" value="Unassembled WGS sequence"/>
</dbReference>
<dbReference type="InterPro" id="IPR050327">
    <property type="entry name" value="Proton-linked_MCT"/>
</dbReference>
<feature type="compositionally biased region" description="Basic and acidic residues" evidence="7">
    <location>
        <begin position="16"/>
        <end position="38"/>
    </location>
</feature>
<name>A0A397GTS0_ASPTH</name>
<evidence type="ECO:0000256" key="3">
    <source>
        <dbReference type="ARBA" id="ARBA00022448"/>
    </source>
</evidence>
<keyword evidence="4 8" id="KW-0812">Transmembrane</keyword>
<evidence type="ECO:0000256" key="2">
    <source>
        <dbReference type="ARBA" id="ARBA00006727"/>
    </source>
</evidence>
<evidence type="ECO:0000313" key="9">
    <source>
        <dbReference type="EMBL" id="RHZ54007.1"/>
    </source>
</evidence>
<dbReference type="InterPro" id="IPR036259">
    <property type="entry name" value="MFS_trans_sf"/>
</dbReference>
<dbReference type="InterPro" id="IPR011701">
    <property type="entry name" value="MFS"/>
</dbReference>
<dbReference type="PANTHER" id="PTHR11360:SF224">
    <property type="entry name" value="MAJOR FACILITATOR SUPERFAMILY (MFS) PROFILE DOMAIN-CONTAINING PROTEIN-RELATED"/>
    <property type="match status" value="1"/>
</dbReference>
<sequence>MATSDPTHESSTSTIHETETSEHPPMKSPHEANQDIEKPPAWNNNDPPPDGGITAWLVLFGACYYETTLLREHSPSTISWIPSLQVFFMFAMGPIVGKLYDTFGPRHIIGLAVHRILPAAPLPRRLQRHRRDLPDYGEPVDGQHRVRVDDAHRGIRDPGVANLSIRARGTPSAGGFSRESLLRPFGEAKMVLLVLGFVCLTFGVFIPIDYIVVQAVHAGMSAALAQYLVAVLNAGSLFGRLSAGVFSDRVGAYNICVGVVFLAGAVVLGLWIPASGNAAIVVFAVVFGFASGAYVSLAPALVVGISPLQEIRYRTGLLFLVCWWTDDESDCGSHSPAGWGFVYGDEDLLGGDVAGWDGICDGGEGGADGVVKAKF</sequence>
<feature type="transmembrane region" description="Helical" evidence="8">
    <location>
        <begin position="218"/>
        <end position="238"/>
    </location>
</feature>
<keyword evidence="3" id="KW-0813">Transport</keyword>
<keyword evidence="6 8" id="KW-0472">Membrane</keyword>
<dbReference type="SUPFAM" id="SSF103473">
    <property type="entry name" value="MFS general substrate transporter"/>
    <property type="match status" value="2"/>
</dbReference>
<feature type="transmembrane region" description="Helical" evidence="8">
    <location>
        <begin position="278"/>
        <end position="305"/>
    </location>
</feature>
<evidence type="ECO:0008006" key="11">
    <source>
        <dbReference type="Google" id="ProtNLM"/>
    </source>
</evidence>
<dbReference type="Pfam" id="PF07690">
    <property type="entry name" value="MFS_1"/>
    <property type="match status" value="1"/>
</dbReference>
<comment type="caution">
    <text evidence="9">The sequence shown here is derived from an EMBL/GenBank/DDBJ whole genome shotgun (WGS) entry which is preliminary data.</text>
</comment>
<dbReference type="PANTHER" id="PTHR11360">
    <property type="entry name" value="MONOCARBOXYLATE TRANSPORTER"/>
    <property type="match status" value="1"/>
</dbReference>
<gene>
    <name evidence="9" type="ORF">CDV56_101682</name>
</gene>
<dbReference type="OrthoDB" id="5667at2759"/>
<evidence type="ECO:0000256" key="5">
    <source>
        <dbReference type="ARBA" id="ARBA00022989"/>
    </source>
</evidence>
<feature type="transmembrane region" description="Helical" evidence="8">
    <location>
        <begin position="77"/>
        <end position="97"/>
    </location>
</feature>
<dbReference type="RefSeq" id="XP_026613819.1">
    <property type="nucleotide sequence ID" value="XM_026755301.1"/>
</dbReference>
<comment type="subcellular location">
    <subcellularLocation>
        <location evidence="1">Membrane</location>
        <topology evidence="1">Multi-pass membrane protein</topology>
    </subcellularLocation>
</comment>
<proteinExistence type="inferred from homology"/>
<evidence type="ECO:0000256" key="7">
    <source>
        <dbReference type="SAM" id="MobiDB-lite"/>
    </source>
</evidence>
<feature type="transmembrane region" description="Helical" evidence="8">
    <location>
        <begin position="190"/>
        <end position="212"/>
    </location>
</feature>
<dbReference type="VEuPathDB" id="FungiDB:CDV56_101682"/>
<evidence type="ECO:0000313" key="10">
    <source>
        <dbReference type="Proteomes" id="UP000215305"/>
    </source>
</evidence>
<organism evidence="9 10">
    <name type="scientific">Aspergillus thermomutatus</name>
    <name type="common">Neosartorya pseudofischeri</name>
    <dbReference type="NCBI Taxonomy" id="41047"/>
    <lineage>
        <taxon>Eukaryota</taxon>
        <taxon>Fungi</taxon>
        <taxon>Dikarya</taxon>
        <taxon>Ascomycota</taxon>
        <taxon>Pezizomycotina</taxon>
        <taxon>Eurotiomycetes</taxon>
        <taxon>Eurotiomycetidae</taxon>
        <taxon>Eurotiales</taxon>
        <taxon>Aspergillaceae</taxon>
        <taxon>Aspergillus</taxon>
        <taxon>Aspergillus subgen. Fumigati</taxon>
    </lineage>
</organism>
<reference evidence="9" key="1">
    <citation type="submission" date="2018-08" db="EMBL/GenBank/DDBJ databases">
        <title>Draft genome sequence of azole-resistant Aspergillus thermomutatus (Neosartorya pseudofischeri) strain HMR AF 39, isolated from a human nasal aspirate.</title>
        <authorList>
            <person name="Parent-Michaud M."/>
            <person name="Dufresne P.J."/>
            <person name="Fournier E."/>
            <person name="Martineau C."/>
            <person name="Moreira S."/>
            <person name="Perkins V."/>
            <person name="De Repentigny L."/>
            <person name="Dufresne S.F."/>
        </authorList>
    </citation>
    <scope>NUCLEOTIDE SEQUENCE [LARGE SCALE GENOMIC DNA]</scope>
    <source>
        <strain evidence="9">HMR AF 39</strain>
    </source>
</reference>
<dbReference type="GO" id="GO:0016020">
    <property type="term" value="C:membrane"/>
    <property type="evidence" value="ECO:0007669"/>
    <property type="project" value="UniProtKB-SubCell"/>
</dbReference>
<dbReference type="GO" id="GO:0022857">
    <property type="term" value="F:transmembrane transporter activity"/>
    <property type="evidence" value="ECO:0007669"/>
    <property type="project" value="InterPro"/>
</dbReference>
<evidence type="ECO:0000256" key="6">
    <source>
        <dbReference type="ARBA" id="ARBA00023136"/>
    </source>
</evidence>
<keyword evidence="10" id="KW-1185">Reference proteome</keyword>
<dbReference type="AlphaFoldDB" id="A0A397GTS0"/>
<dbReference type="GeneID" id="38123656"/>
<feature type="region of interest" description="Disordered" evidence="7">
    <location>
        <begin position="1"/>
        <end position="47"/>
    </location>
</feature>
<evidence type="ECO:0000256" key="1">
    <source>
        <dbReference type="ARBA" id="ARBA00004141"/>
    </source>
</evidence>
<dbReference type="EMBL" id="NKHU02000116">
    <property type="protein sequence ID" value="RHZ54007.1"/>
    <property type="molecule type" value="Genomic_DNA"/>
</dbReference>